<evidence type="ECO:0000313" key="9">
    <source>
        <dbReference type="EMBL" id="ETX02229.1"/>
    </source>
</evidence>
<gene>
    <name evidence="9" type="ORF">ETSY2_35965</name>
</gene>
<dbReference type="PANTHER" id="PTHR33653">
    <property type="entry name" value="RIBONUCLEASE VAPC2"/>
    <property type="match status" value="1"/>
</dbReference>
<keyword evidence="10" id="KW-1185">Reference proteome</keyword>
<dbReference type="Proteomes" id="UP000019140">
    <property type="component" value="Unassembled WGS sequence"/>
</dbReference>
<evidence type="ECO:0000256" key="3">
    <source>
        <dbReference type="ARBA" id="ARBA00022722"/>
    </source>
</evidence>
<sequence length="140" mass="16482">MIILDTDHISALQYRDSPQAFHLQSRLEAFPPAEVSATIITLEEQTRSWLGLIRRYVDVEQQVAYYERFRDLFSFFAAWQVLPFDQRCAERFKELRRQRVRIGTMDLKIASIALVHHATLLSRNLQDFQQVAGLQAEDWL</sequence>
<dbReference type="CDD" id="cd09881">
    <property type="entry name" value="PIN_VapC4-5_FitB-like"/>
    <property type="match status" value="1"/>
</dbReference>
<evidence type="ECO:0000313" key="10">
    <source>
        <dbReference type="Proteomes" id="UP000019140"/>
    </source>
</evidence>
<dbReference type="EMBL" id="AZHX01001552">
    <property type="protein sequence ID" value="ETX02229.1"/>
    <property type="molecule type" value="Genomic_DNA"/>
</dbReference>
<dbReference type="InterPro" id="IPR002716">
    <property type="entry name" value="PIN_dom"/>
</dbReference>
<evidence type="ECO:0000256" key="1">
    <source>
        <dbReference type="ARBA" id="ARBA00001946"/>
    </source>
</evidence>
<name>W4LVU4_9BACT</name>
<dbReference type="GO" id="GO:0016787">
    <property type="term" value="F:hydrolase activity"/>
    <property type="evidence" value="ECO:0007669"/>
    <property type="project" value="UniProtKB-KW"/>
</dbReference>
<dbReference type="SUPFAM" id="SSF88723">
    <property type="entry name" value="PIN domain-like"/>
    <property type="match status" value="1"/>
</dbReference>
<comment type="caution">
    <text evidence="9">The sequence shown here is derived from an EMBL/GenBank/DDBJ whole genome shotgun (WGS) entry which is preliminary data.</text>
</comment>
<evidence type="ECO:0000256" key="4">
    <source>
        <dbReference type="ARBA" id="ARBA00022723"/>
    </source>
</evidence>
<comment type="cofactor">
    <cofactor evidence="1">
        <name>Mg(2+)</name>
        <dbReference type="ChEBI" id="CHEBI:18420"/>
    </cofactor>
</comment>
<evidence type="ECO:0000256" key="7">
    <source>
        <dbReference type="ARBA" id="ARBA00038093"/>
    </source>
</evidence>
<evidence type="ECO:0000256" key="2">
    <source>
        <dbReference type="ARBA" id="ARBA00022649"/>
    </source>
</evidence>
<dbReference type="Pfam" id="PF01850">
    <property type="entry name" value="PIN"/>
    <property type="match status" value="1"/>
</dbReference>
<comment type="similarity">
    <text evidence="7">Belongs to the PINc/VapC protein family.</text>
</comment>
<evidence type="ECO:0000256" key="6">
    <source>
        <dbReference type="ARBA" id="ARBA00022842"/>
    </source>
</evidence>
<keyword evidence="6" id="KW-0460">Magnesium</keyword>
<keyword evidence="3" id="KW-0540">Nuclease</keyword>
<accession>W4LVU4</accession>
<organism evidence="9 10">
    <name type="scientific">Candidatus Entotheonella gemina</name>
    <dbReference type="NCBI Taxonomy" id="1429439"/>
    <lineage>
        <taxon>Bacteria</taxon>
        <taxon>Pseudomonadati</taxon>
        <taxon>Nitrospinota/Tectimicrobiota group</taxon>
        <taxon>Candidatus Tectimicrobiota</taxon>
        <taxon>Candidatus Entotheonellia</taxon>
        <taxon>Candidatus Entotheonellales</taxon>
        <taxon>Candidatus Entotheonellaceae</taxon>
        <taxon>Candidatus Entotheonella</taxon>
    </lineage>
</organism>
<dbReference type="GO" id="GO:0004518">
    <property type="term" value="F:nuclease activity"/>
    <property type="evidence" value="ECO:0007669"/>
    <property type="project" value="UniProtKB-KW"/>
</dbReference>
<evidence type="ECO:0000256" key="5">
    <source>
        <dbReference type="ARBA" id="ARBA00022801"/>
    </source>
</evidence>
<dbReference type="PANTHER" id="PTHR33653:SF1">
    <property type="entry name" value="RIBONUCLEASE VAPC2"/>
    <property type="match status" value="1"/>
</dbReference>
<keyword evidence="5" id="KW-0378">Hydrolase</keyword>
<dbReference type="InterPro" id="IPR050556">
    <property type="entry name" value="Type_II_TA_system_RNase"/>
</dbReference>
<evidence type="ECO:0000259" key="8">
    <source>
        <dbReference type="Pfam" id="PF01850"/>
    </source>
</evidence>
<dbReference type="GO" id="GO:0046872">
    <property type="term" value="F:metal ion binding"/>
    <property type="evidence" value="ECO:0007669"/>
    <property type="project" value="UniProtKB-KW"/>
</dbReference>
<keyword evidence="2" id="KW-1277">Toxin-antitoxin system</keyword>
<dbReference type="InterPro" id="IPR029060">
    <property type="entry name" value="PIN-like_dom_sf"/>
</dbReference>
<protein>
    <recommendedName>
        <fullName evidence="8">PIN domain-containing protein</fullName>
    </recommendedName>
</protein>
<keyword evidence="4" id="KW-0479">Metal-binding</keyword>
<dbReference type="AlphaFoldDB" id="W4LVU4"/>
<dbReference type="HOGENOM" id="CLU_118482_2_0_7"/>
<proteinExistence type="inferred from homology"/>
<feature type="domain" description="PIN" evidence="8">
    <location>
        <begin position="2"/>
        <end position="133"/>
    </location>
</feature>
<dbReference type="Gene3D" id="3.40.50.1010">
    <property type="entry name" value="5'-nuclease"/>
    <property type="match status" value="1"/>
</dbReference>
<reference evidence="9 10" key="1">
    <citation type="journal article" date="2014" name="Nature">
        <title>An environmental bacterial taxon with a large and distinct metabolic repertoire.</title>
        <authorList>
            <person name="Wilson M.C."/>
            <person name="Mori T."/>
            <person name="Ruckert C."/>
            <person name="Uria A.R."/>
            <person name="Helf M.J."/>
            <person name="Takada K."/>
            <person name="Gernert C."/>
            <person name="Steffens U.A."/>
            <person name="Heycke N."/>
            <person name="Schmitt S."/>
            <person name="Rinke C."/>
            <person name="Helfrich E.J."/>
            <person name="Brachmann A.O."/>
            <person name="Gurgui C."/>
            <person name="Wakimoto T."/>
            <person name="Kracht M."/>
            <person name="Crusemann M."/>
            <person name="Hentschel U."/>
            <person name="Abe I."/>
            <person name="Matsunaga S."/>
            <person name="Kalinowski J."/>
            <person name="Takeyama H."/>
            <person name="Piel J."/>
        </authorList>
    </citation>
    <scope>NUCLEOTIDE SEQUENCE [LARGE SCALE GENOMIC DNA]</scope>
    <source>
        <strain evidence="10">TSY2</strain>
    </source>
</reference>